<evidence type="ECO:0000313" key="3">
    <source>
        <dbReference type="Proteomes" id="UP000280586"/>
    </source>
</evidence>
<reference evidence="2" key="2">
    <citation type="submission" date="2022-06" db="EMBL/GenBank/DDBJ databases">
        <authorList>
            <person name="Holder M.E."/>
            <person name="Ajami N.J."/>
            <person name="Petrosino J.F."/>
        </authorList>
    </citation>
    <scope>NUCLEOTIDE SEQUENCE</scope>
    <source>
        <strain evidence="2">RMA 8861</strain>
    </source>
</reference>
<dbReference type="OrthoDB" id="2054081at2"/>
<dbReference type="AlphaFoldDB" id="A0A9N7JPC7"/>
<dbReference type="EMBL" id="CP023671">
    <property type="protein sequence ID" value="AYE35690.1"/>
    <property type="molecule type" value="Genomic_DNA"/>
</dbReference>
<protein>
    <submittedName>
        <fullName evidence="2">Phage head-tail connector protein</fullName>
    </submittedName>
</protein>
<dbReference type="RefSeq" id="WP_083089631.1">
    <property type="nucleotide sequence ID" value="NZ_CABMIZ010000051.1"/>
</dbReference>
<name>A0A9N7JPC7_CLOSE</name>
<reference evidence="1 3" key="1">
    <citation type="submission" date="2017-09" db="EMBL/GenBank/DDBJ databases">
        <authorList>
            <person name="Thomas P."/>
            <person name="Seyboldt C."/>
        </authorList>
    </citation>
    <scope>NUCLEOTIDE SEQUENCE [LARGE SCALE GENOMIC DNA]</scope>
    <source>
        <strain evidence="1 3">DSM 7534</strain>
    </source>
</reference>
<dbReference type="EMBL" id="CP099799">
    <property type="protein sequence ID" value="USS02305.1"/>
    <property type="molecule type" value="Genomic_DNA"/>
</dbReference>
<dbReference type="Gene3D" id="1.10.246.150">
    <property type="match status" value="1"/>
</dbReference>
<dbReference type="InterPro" id="IPR053746">
    <property type="entry name" value="Viral_HT_Connector_Assembly"/>
</dbReference>
<keyword evidence="4" id="KW-1185">Reference proteome</keyword>
<dbReference type="Pfam" id="PF05135">
    <property type="entry name" value="Phage_connect_1"/>
    <property type="match status" value="1"/>
</dbReference>
<evidence type="ECO:0000313" key="1">
    <source>
        <dbReference type="EMBL" id="AYE35690.1"/>
    </source>
</evidence>
<dbReference type="Proteomes" id="UP001055437">
    <property type="component" value="Chromosome"/>
</dbReference>
<proteinExistence type="predicted"/>
<evidence type="ECO:0000313" key="4">
    <source>
        <dbReference type="Proteomes" id="UP001055437"/>
    </source>
</evidence>
<evidence type="ECO:0000313" key="2">
    <source>
        <dbReference type="EMBL" id="USS02305.1"/>
    </source>
</evidence>
<dbReference type="InterPro" id="IPR021146">
    <property type="entry name" value="Phage_gp6-like_head-tail"/>
</dbReference>
<dbReference type="Proteomes" id="UP000280586">
    <property type="component" value="Chromosome"/>
</dbReference>
<gene>
    <name evidence="1" type="ORF">CP523_15320</name>
    <name evidence="2" type="ORF">NH397_07795</name>
</gene>
<dbReference type="KEGG" id="csep:CP523_15320"/>
<dbReference type="CDD" id="cd08055">
    <property type="entry name" value="gp15"/>
    <property type="match status" value="1"/>
</dbReference>
<organism evidence="1 3">
    <name type="scientific">Clostridium septicum</name>
    <dbReference type="NCBI Taxonomy" id="1504"/>
    <lineage>
        <taxon>Bacteria</taxon>
        <taxon>Bacillati</taxon>
        <taxon>Bacillota</taxon>
        <taxon>Clostridia</taxon>
        <taxon>Eubacteriales</taxon>
        <taxon>Clostridiaceae</taxon>
        <taxon>Clostridium</taxon>
    </lineage>
</organism>
<sequence>MSMTQLEKIKLRLEIDKEDKSKDDLINIVLEDAKCEILDYCNRNVILAKMEALQRELAILYYNRIGSEGESSRNEGGISVNYIIDIPESIKNRLNAFRKLKAVGIANENKE</sequence>
<accession>A0A9N7JPC7</accession>
<dbReference type="GeneID" id="303562060"/>